<dbReference type="InterPro" id="IPR003959">
    <property type="entry name" value="ATPase_AAA_core"/>
</dbReference>
<dbReference type="GO" id="GO:0016887">
    <property type="term" value="F:ATP hydrolysis activity"/>
    <property type="evidence" value="ECO:0007669"/>
    <property type="project" value="InterPro"/>
</dbReference>
<evidence type="ECO:0000313" key="3">
    <source>
        <dbReference type="Proteomes" id="UP001165079"/>
    </source>
</evidence>
<dbReference type="Gene3D" id="3.40.50.300">
    <property type="entry name" value="P-loop containing nucleotide triphosphate hydrolases"/>
    <property type="match status" value="2"/>
</dbReference>
<protein>
    <recommendedName>
        <fullName evidence="1">ATPase AAA-type core domain-containing protein</fullName>
    </recommendedName>
</protein>
<proteinExistence type="predicted"/>
<organism evidence="2 3">
    <name type="scientific">Actinorhabdospora filicis</name>
    <dbReference type="NCBI Taxonomy" id="1785913"/>
    <lineage>
        <taxon>Bacteria</taxon>
        <taxon>Bacillati</taxon>
        <taxon>Actinomycetota</taxon>
        <taxon>Actinomycetes</taxon>
        <taxon>Micromonosporales</taxon>
        <taxon>Micromonosporaceae</taxon>
        <taxon>Actinorhabdospora</taxon>
    </lineage>
</organism>
<keyword evidence="3" id="KW-1185">Reference proteome</keyword>
<sequence length="588" mass="64242">MRIRKVTIRNFRGIKEADWILPDNRFVCLVGSGDSTKTTLLDAIAFTLSSRWNIPFTDADFYNCNVDSPIVITVVIADLPSALQRDSALGMHLSGITDDNEILHDPEDGSEPCVIVRLEVTSSLEPQWTVIRLGEEDTPHIVNGGLREKFGLFRVDDRIDTHMRWGRGSALTRLTNERAGVNEAVTAAHRSARNAFFTAPPKELEQATQDVVAAAHKIGSKSFGNLRPGLDPTGNAASSNLLLHDDTVPLTSHGLGTRRLTSLAIQEKALAETSVVLIDEVEHGLEPHRLNHLLQHLKSRTVSGRGQVLMTTHSPIAVQYLSAGDISVVRSAQGATSVLSVPADLDEHQGTLRAGPAAVLAKRIIVCEGKTESGICRVLLRCWDEKRETEGAASHTALGVTHINGGGHTAPKRARSLMELGYPTLLMVDNDDRGVDALVQTAEEAGVKMVRWSVGKAIEHEIIDAFEGDALKELVELAAEIKGRESVLSSINARLTGTSPITTIDPDEWLDGTRTLEDVKAALRQAACPKKEKDKDDKSWFKREDHGEALGELLITHKGQLSDVLKKGFTRLRKFVYDEPQDAEQGDD</sequence>
<dbReference type="CDD" id="cd00882">
    <property type="entry name" value="Ras_like_GTPase"/>
    <property type="match status" value="1"/>
</dbReference>
<dbReference type="AlphaFoldDB" id="A0A9W6SL91"/>
<dbReference type="SUPFAM" id="SSF52540">
    <property type="entry name" value="P-loop containing nucleoside triphosphate hydrolases"/>
    <property type="match status" value="1"/>
</dbReference>
<name>A0A9W6SL91_9ACTN</name>
<dbReference type="InterPro" id="IPR027417">
    <property type="entry name" value="P-loop_NTPase"/>
</dbReference>
<comment type="caution">
    <text evidence="2">The sequence shown here is derived from an EMBL/GenBank/DDBJ whole genome shotgun (WGS) entry which is preliminary data.</text>
</comment>
<dbReference type="InterPro" id="IPR051396">
    <property type="entry name" value="Bact_Antivir_Def_Nuclease"/>
</dbReference>
<dbReference type="Proteomes" id="UP001165079">
    <property type="component" value="Unassembled WGS sequence"/>
</dbReference>
<reference evidence="2" key="1">
    <citation type="submission" date="2023-03" db="EMBL/GenBank/DDBJ databases">
        <title>Actinorhabdospora filicis NBRC 111898.</title>
        <authorList>
            <person name="Ichikawa N."/>
            <person name="Sato H."/>
            <person name="Tonouchi N."/>
        </authorList>
    </citation>
    <scope>NUCLEOTIDE SEQUENCE</scope>
    <source>
        <strain evidence="2">NBRC 111898</strain>
    </source>
</reference>
<evidence type="ECO:0000259" key="1">
    <source>
        <dbReference type="Pfam" id="PF13304"/>
    </source>
</evidence>
<dbReference type="PANTHER" id="PTHR43581">
    <property type="entry name" value="ATP/GTP PHOSPHATASE"/>
    <property type="match status" value="1"/>
</dbReference>
<dbReference type="Pfam" id="PF13304">
    <property type="entry name" value="AAA_21"/>
    <property type="match status" value="1"/>
</dbReference>
<dbReference type="EMBL" id="BSTX01000002">
    <property type="protein sequence ID" value="GLZ78058.1"/>
    <property type="molecule type" value="Genomic_DNA"/>
</dbReference>
<evidence type="ECO:0000313" key="2">
    <source>
        <dbReference type="EMBL" id="GLZ78058.1"/>
    </source>
</evidence>
<dbReference type="PANTHER" id="PTHR43581:SF2">
    <property type="entry name" value="EXCINUCLEASE ATPASE SUBUNIT"/>
    <property type="match status" value="1"/>
</dbReference>
<feature type="domain" description="ATPase AAA-type core" evidence="1">
    <location>
        <begin position="187"/>
        <end position="316"/>
    </location>
</feature>
<accession>A0A9W6SL91</accession>
<gene>
    <name evidence="2" type="ORF">Afil01_28650</name>
</gene>
<dbReference type="GO" id="GO:0005524">
    <property type="term" value="F:ATP binding"/>
    <property type="evidence" value="ECO:0007669"/>
    <property type="project" value="InterPro"/>
</dbReference>
<dbReference type="RefSeq" id="WP_285664455.1">
    <property type="nucleotide sequence ID" value="NZ_BSTX01000002.1"/>
</dbReference>